<comment type="caution">
    <text evidence="1">The sequence shown here is derived from an EMBL/GenBank/DDBJ whole genome shotgun (WGS) entry which is preliminary data.</text>
</comment>
<proteinExistence type="predicted"/>
<gene>
    <name evidence="1" type="ORF">Sango_0903800</name>
</gene>
<dbReference type="EMBL" id="JACGWL010000005">
    <property type="protein sequence ID" value="KAK4401631.1"/>
    <property type="molecule type" value="Genomic_DNA"/>
</dbReference>
<evidence type="ECO:0000313" key="1">
    <source>
        <dbReference type="EMBL" id="KAK4401631.1"/>
    </source>
</evidence>
<organism evidence="1 2">
    <name type="scientific">Sesamum angolense</name>
    <dbReference type="NCBI Taxonomy" id="2727404"/>
    <lineage>
        <taxon>Eukaryota</taxon>
        <taxon>Viridiplantae</taxon>
        <taxon>Streptophyta</taxon>
        <taxon>Embryophyta</taxon>
        <taxon>Tracheophyta</taxon>
        <taxon>Spermatophyta</taxon>
        <taxon>Magnoliopsida</taxon>
        <taxon>eudicotyledons</taxon>
        <taxon>Gunneridae</taxon>
        <taxon>Pentapetalae</taxon>
        <taxon>asterids</taxon>
        <taxon>lamiids</taxon>
        <taxon>Lamiales</taxon>
        <taxon>Pedaliaceae</taxon>
        <taxon>Sesamum</taxon>
    </lineage>
</organism>
<protein>
    <recommendedName>
        <fullName evidence="3">MULE transposase domain-containing protein</fullName>
    </recommendedName>
</protein>
<evidence type="ECO:0000313" key="2">
    <source>
        <dbReference type="Proteomes" id="UP001289374"/>
    </source>
</evidence>
<evidence type="ECO:0008006" key="3">
    <source>
        <dbReference type="Google" id="ProtNLM"/>
    </source>
</evidence>
<dbReference type="Proteomes" id="UP001289374">
    <property type="component" value="Unassembled WGS sequence"/>
</dbReference>
<sequence>METQGLQASTGKYVMGYVFWAFKPCIDGFQFCRNVISVDGTHLYTKYKYKLLIAAAMDGNQQDLCWQTGSEYQLRKFNRIMDEIKKQDVKAFAYLDAINKEKGQLLMMVDGDASRSTVASVVTRRQGRHGMKHPMLSKLPTENAHAASGINLASLVLTLKNRKIIGMNPNFQLVHDPTIRTVTRPGRNQTTRIHNEMDWRQTRQGKKPNNNKEILQYKKIVP</sequence>
<accession>A0AAE2BXS1</accession>
<keyword evidence="2" id="KW-1185">Reference proteome</keyword>
<reference evidence="1" key="1">
    <citation type="submission" date="2020-06" db="EMBL/GenBank/DDBJ databases">
        <authorList>
            <person name="Li T."/>
            <person name="Hu X."/>
            <person name="Zhang T."/>
            <person name="Song X."/>
            <person name="Zhang H."/>
            <person name="Dai N."/>
            <person name="Sheng W."/>
            <person name="Hou X."/>
            <person name="Wei L."/>
        </authorList>
    </citation>
    <scope>NUCLEOTIDE SEQUENCE</scope>
    <source>
        <strain evidence="1">K16</strain>
        <tissue evidence="1">Leaf</tissue>
    </source>
</reference>
<dbReference type="AlphaFoldDB" id="A0AAE2BXS1"/>
<name>A0AAE2BXS1_9LAMI</name>
<reference evidence="1" key="2">
    <citation type="journal article" date="2024" name="Plant">
        <title>Genomic evolution and insights into agronomic trait innovations of Sesamum species.</title>
        <authorList>
            <person name="Miao H."/>
            <person name="Wang L."/>
            <person name="Qu L."/>
            <person name="Liu H."/>
            <person name="Sun Y."/>
            <person name="Le M."/>
            <person name="Wang Q."/>
            <person name="Wei S."/>
            <person name="Zheng Y."/>
            <person name="Lin W."/>
            <person name="Duan Y."/>
            <person name="Cao H."/>
            <person name="Xiong S."/>
            <person name="Wang X."/>
            <person name="Wei L."/>
            <person name="Li C."/>
            <person name="Ma Q."/>
            <person name="Ju M."/>
            <person name="Zhao R."/>
            <person name="Li G."/>
            <person name="Mu C."/>
            <person name="Tian Q."/>
            <person name="Mei H."/>
            <person name="Zhang T."/>
            <person name="Gao T."/>
            <person name="Zhang H."/>
        </authorList>
    </citation>
    <scope>NUCLEOTIDE SEQUENCE</scope>
    <source>
        <tissue evidence="1">Leaf</tissue>
    </source>
</reference>